<dbReference type="Pfam" id="PF13391">
    <property type="entry name" value="HNH_2"/>
    <property type="match status" value="1"/>
</dbReference>
<dbReference type="AlphaFoldDB" id="A0A3S4A5E5"/>
<comment type="caution">
    <text evidence="3">The sequence shown here is derived from an EMBL/GenBank/DDBJ whole genome shotgun (WGS) entry which is preliminary data.</text>
</comment>
<keyword evidence="3" id="KW-0540">Nuclease</keyword>
<accession>A0A3S4A5E5</accession>
<dbReference type="Pfam" id="PF02720">
    <property type="entry name" value="DUF222"/>
    <property type="match status" value="1"/>
</dbReference>
<feature type="domain" description="HNH nuclease" evidence="2">
    <location>
        <begin position="424"/>
        <end position="476"/>
    </location>
</feature>
<dbReference type="InterPro" id="IPR003870">
    <property type="entry name" value="DUF222"/>
</dbReference>
<dbReference type="InterPro" id="IPR003615">
    <property type="entry name" value="HNH_nuc"/>
</dbReference>
<keyword evidence="4" id="KW-1185">Reference proteome</keyword>
<reference evidence="3 4" key="1">
    <citation type="submission" date="2018-12" db="EMBL/GenBank/DDBJ databases">
        <authorList>
            <person name="Li F."/>
        </authorList>
    </citation>
    <scope>NUCLEOTIDE SEQUENCE [LARGE SCALE GENOMIC DNA]</scope>
    <source>
        <strain evidence="3 4">11W25H-1</strain>
    </source>
</reference>
<dbReference type="EMBL" id="RZNB01000002">
    <property type="protein sequence ID" value="RWZ51885.1"/>
    <property type="molecule type" value="Genomic_DNA"/>
</dbReference>
<sequence length="518" mass="55158">MDPRGGNGCRDDDGGRIRRNSEDGARRRGLHGGPDRARLLTPGRYEPLPRKVPRECQWSGVHLSHGAENAGADEVIERAIGLLSSLVATAAPAHLSAAHYLARLPRVEQLGRLVDASRVTHAAEAENRIASPVDSIGAAGYASAKHAVAQLTSVSEFEAARRIRVGGAVSDGVSLSGAPTSPRYPEIAKAVVEGRTGIEAADILVRELDAVARRVDPVALHAAEQSLVELASGSQTAPPLRVELVRDQVKAFILAIDPDGARPAEVRARRQRKVNLGRETEDGLIPVSGLLTCEVGATLKRLLDAHSRRVAFPDIDADDAAHVPPDDRTPEQRRHDVLADVLSAAVRVKDAPELAGSSPAITVTVTAEALESENGVGYIDGQATPVSVDTIERLIDSRGLQKVTLNAAGRILSLGSAQRCFTASQRRAIVARDGGCVIPGCTTPAGWCEVHHVIPWRNGGTTHTDNGVLLCWGHHERIDSGPWRLSMPDGVPHVRGPGHPEWTPTAPARTRRPLPRTG</sequence>
<dbReference type="Proteomes" id="UP000288547">
    <property type="component" value="Unassembled WGS sequence"/>
</dbReference>
<dbReference type="OrthoDB" id="5177627at2"/>
<feature type="region of interest" description="Disordered" evidence="1">
    <location>
        <begin position="1"/>
        <end position="46"/>
    </location>
</feature>
<dbReference type="GO" id="GO:0004519">
    <property type="term" value="F:endonuclease activity"/>
    <property type="evidence" value="ECO:0007669"/>
    <property type="project" value="UniProtKB-KW"/>
</dbReference>
<evidence type="ECO:0000259" key="2">
    <source>
        <dbReference type="SMART" id="SM00507"/>
    </source>
</evidence>
<protein>
    <submittedName>
        <fullName evidence="3">HNH endonuclease</fullName>
    </submittedName>
</protein>
<feature type="compositionally biased region" description="Basic and acidic residues" evidence="1">
    <location>
        <begin position="1"/>
        <end position="26"/>
    </location>
</feature>
<proteinExistence type="predicted"/>
<keyword evidence="3" id="KW-0378">Hydrolase</keyword>
<evidence type="ECO:0000256" key="1">
    <source>
        <dbReference type="SAM" id="MobiDB-lite"/>
    </source>
</evidence>
<organism evidence="3 4">
    <name type="scientific">Labedella phragmitis</name>
    <dbReference type="NCBI Taxonomy" id="2498849"/>
    <lineage>
        <taxon>Bacteria</taxon>
        <taxon>Bacillati</taxon>
        <taxon>Actinomycetota</taxon>
        <taxon>Actinomycetes</taxon>
        <taxon>Micrococcales</taxon>
        <taxon>Microbacteriaceae</taxon>
        <taxon>Labedella</taxon>
    </lineage>
</organism>
<evidence type="ECO:0000313" key="4">
    <source>
        <dbReference type="Proteomes" id="UP000288547"/>
    </source>
</evidence>
<dbReference type="CDD" id="cd00085">
    <property type="entry name" value="HNHc"/>
    <property type="match status" value="1"/>
</dbReference>
<feature type="region of interest" description="Disordered" evidence="1">
    <location>
        <begin position="492"/>
        <end position="518"/>
    </location>
</feature>
<keyword evidence="3" id="KW-0255">Endonuclease</keyword>
<evidence type="ECO:0000313" key="3">
    <source>
        <dbReference type="EMBL" id="RWZ51885.1"/>
    </source>
</evidence>
<dbReference type="Gene3D" id="1.10.30.50">
    <property type="match status" value="1"/>
</dbReference>
<feature type="compositionally biased region" description="Basic residues" evidence="1">
    <location>
        <begin position="509"/>
        <end position="518"/>
    </location>
</feature>
<name>A0A3S4A5E5_9MICO</name>
<dbReference type="SMART" id="SM00507">
    <property type="entry name" value="HNHc"/>
    <property type="match status" value="1"/>
</dbReference>
<gene>
    <name evidence="3" type="ORF">ELQ90_07315</name>
</gene>